<dbReference type="HOGENOM" id="CLU_3346445_0_0_11"/>
<gene>
    <name evidence="2" type="ordered locus">B005_0395</name>
</gene>
<organism evidence="2 3">
    <name type="scientific">Nocardiopsis alba (strain ATCC BAA-2165 / BE74)</name>
    <dbReference type="NCBI Taxonomy" id="1205910"/>
    <lineage>
        <taxon>Bacteria</taxon>
        <taxon>Bacillati</taxon>
        <taxon>Actinomycetota</taxon>
        <taxon>Actinomycetes</taxon>
        <taxon>Streptosporangiales</taxon>
        <taxon>Nocardiopsidaceae</taxon>
        <taxon>Nocardiopsis</taxon>
    </lineage>
</organism>
<evidence type="ECO:0000313" key="2">
    <source>
        <dbReference type="EMBL" id="AFR05998.1"/>
    </source>
</evidence>
<dbReference type="EMBL" id="CP003788">
    <property type="protein sequence ID" value="AFR05998.1"/>
    <property type="molecule type" value="Genomic_DNA"/>
</dbReference>
<reference evidence="3" key="2">
    <citation type="submission" date="2012-08" db="EMBL/GenBank/DDBJ databases">
        <title>Whole-genome sequence of Nocardiopsis alba strain ATCC BAA-2165 associated with honeybees.</title>
        <authorList>
            <person name="Qiao J."/>
            <person name="Chen L."/>
            <person name="Li Y."/>
            <person name="Wang J."/>
            <person name="Zhang W."/>
            <person name="Chen S."/>
        </authorList>
    </citation>
    <scope>NUCLEOTIDE SEQUENCE [LARGE SCALE GENOMIC DNA]</scope>
    <source>
        <strain evidence="3">ATCC BAA-2165 / BE74</strain>
    </source>
</reference>
<evidence type="ECO:0000313" key="3">
    <source>
        <dbReference type="Proteomes" id="UP000003779"/>
    </source>
</evidence>
<dbReference type="AlphaFoldDB" id="J7KX85"/>
<dbReference type="KEGG" id="nal:B005_0395"/>
<reference evidence="2 3" key="1">
    <citation type="journal article" date="2012" name="J. Bacteriol.">
        <title>Whole-Genome Sequence of Nocardiopsis alba Strain ATCC BAA-2165, Associated with Honeybees.</title>
        <authorList>
            <person name="Qiao J."/>
            <person name="Chen L."/>
            <person name="Li Y."/>
            <person name="Wang J."/>
            <person name="Zhang W."/>
            <person name="Chen S."/>
        </authorList>
    </citation>
    <scope>NUCLEOTIDE SEQUENCE [LARGE SCALE GENOMIC DNA]</scope>
    <source>
        <strain evidence="3">ATCC BAA-2165 / BE74</strain>
    </source>
</reference>
<protein>
    <submittedName>
        <fullName evidence="2">Uncharacterized protein</fullName>
    </submittedName>
</protein>
<name>J7KX85_NOCAA</name>
<dbReference type="Proteomes" id="UP000003779">
    <property type="component" value="Chromosome"/>
</dbReference>
<sequence length="37" mass="3483">MAGTGHCTLSHLWPGSSPLGGEAGVTSASRGAAASSL</sequence>
<evidence type="ECO:0000256" key="1">
    <source>
        <dbReference type="SAM" id="MobiDB-lite"/>
    </source>
</evidence>
<feature type="region of interest" description="Disordered" evidence="1">
    <location>
        <begin position="1"/>
        <end position="37"/>
    </location>
</feature>
<proteinExistence type="predicted"/>
<accession>J7KX85</accession>